<dbReference type="AlphaFoldDB" id="A0A116R077"/>
<sequence>MSNRNRHKYYELLNLLGYGLAKFDNEFIKEWKIIALEKN</sequence>
<protein>
    <submittedName>
        <fullName evidence="1">Zn-finger</fullName>
    </submittedName>
</protein>
<dbReference type="EMBL" id="FILX01000004">
    <property type="protein sequence ID" value="CYX41237.1"/>
    <property type="molecule type" value="Genomic_DNA"/>
</dbReference>
<organism evidence="1 2">
    <name type="scientific">Streptococcus suis</name>
    <dbReference type="NCBI Taxonomy" id="1307"/>
    <lineage>
        <taxon>Bacteria</taxon>
        <taxon>Bacillati</taxon>
        <taxon>Bacillota</taxon>
        <taxon>Bacilli</taxon>
        <taxon>Lactobacillales</taxon>
        <taxon>Streptococcaceae</taxon>
        <taxon>Streptococcus</taxon>
    </lineage>
</organism>
<dbReference type="Proteomes" id="UP000074903">
    <property type="component" value="Unassembled WGS sequence"/>
</dbReference>
<evidence type="ECO:0000313" key="2">
    <source>
        <dbReference type="Proteomes" id="UP000074903"/>
    </source>
</evidence>
<evidence type="ECO:0000313" key="1">
    <source>
        <dbReference type="EMBL" id="CYX41237.1"/>
    </source>
</evidence>
<accession>A0A116R077</accession>
<proteinExistence type="predicted"/>
<reference evidence="1 2" key="1">
    <citation type="submission" date="2016-02" db="EMBL/GenBank/DDBJ databases">
        <authorList>
            <consortium name="Pathogen Informatics"/>
        </authorList>
    </citation>
    <scope>NUCLEOTIDE SEQUENCE [LARGE SCALE GENOMIC DNA]</scope>
    <source>
        <strain evidence="1 2">SS993</strain>
    </source>
</reference>
<gene>
    <name evidence="1" type="ORF">ERS132531_00459</name>
</gene>
<name>A0A116R077_STRSU</name>